<keyword evidence="5" id="KW-0520">NAD</keyword>
<keyword evidence="2 6" id="KW-0479">Metal-binding</keyword>
<organism evidence="9 10">
    <name type="scientific">Pseudoalteromonas luteoviolacea</name>
    <dbReference type="NCBI Taxonomy" id="43657"/>
    <lineage>
        <taxon>Bacteria</taxon>
        <taxon>Pseudomonadati</taxon>
        <taxon>Pseudomonadota</taxon>
        <taxon>Gammaproteobacteria</taxon>
        <taxon>Alteromonadales</taxon>
        <taxon>Pseudoalteromonadaceae</taxon>
        <taxon>Pseudoalteromonas</taxon>
    </lineage>
</organism>
<dbReference type="InterPro" id="IPR013149">
    <property type="entry name" value="ADH-like_C"/>
</dbReference>
<dbReference type="Pfam" id="PF08240">
    <property type="entry name" value="ADH_N"/>
    <property type="match status" value="1"/>
</dbReference>
<gene>
    <name evidence="9" type="ORF">A7985_08450</name>
</gene>
<keyword evidence="4" id="KW-0560">Oxidoreductase</keyword>
<dbReference type="FunFam" id="3.40.50.720:FF:000003">
    <property type="entry name" value="S-(hydroxymethyl)glutathione dehydrogenase"/>
    <property type="match status" value="1"/>
</dbReference>
<protein>
    <submittedName>
        <fullName evidence="9">Acetoin dehydrogenase</fullName>
    </submittedName>
</protein>
<evidence type="ECO:0000259" key="7">
    <source>
        <dbReference type="Pfam" id="PF00107"/>
    </source>
</evidence>
<dbReference type="GO" id="GO:0051903">
    <property type="term" value="F:S-(hydroxymethyl)glutathione dehydrogenase [NAD(P)+] activity"/>
    <property type="evidence" value="ECO:0007669"/>
    <property type="project" value="TreeGrafter"/>
</dbReference>
<evidence type="ECO:0000256" key="6">
    <source>
        <dbReference type="RuleBase" id="RU361277"/>
    </source>
</evidence>
<evidence type="ECO:0000259" key="8">
    <source>
        <dbReference type="Pfam" id="PF08240"/>
    </source>
</evidence>
<feature type="domain" description="Alcohol dehydrogenase-like N-terminal" evidence="8">
    <location>
        <begin position="26"/>
        <end position="131"/>
    </location>
</feature>
<evidence type="ECO:0000256" key="1">
    <source>
        <dbReference type="ARBA" id="ARBA00001947"/>
    </source>
</evidence>
<dbReference type="PANTHER" id="PTHR43880:SF12">
    <property type="entry name" value="ALCOHOL DEHYDROGENASE CLASS-3"/>
    <property type="match status" value="1"/>
</dbReference>
<dbReference type="GO" id="GO:0005829">
    <property type="term" value="C:cytosol"/>
    <property type="evidence" value="ECO:0007669"/>
    <property type="project" value="TreeGrafter"/>
</dbReference>
<dbReference type="OrthoDB" id="9770544at2"/>
<dbReference type="InterPro" id="IPR002328">
    <property type="entry name" value="ADH_Zn_CS"/>
</dbReference>
<keyword evidence="3 6" id="KW-0862">Zinc</keyword>
<evidence type="ECO:0000256" key="4">
    <source>
        <dbReference type="ARBA" id="ARBA00023002"/>
    </source>
</evidence>
<evidence type="ECO:0000313" key="9">
    <source>
        <dbReference type="EMBL" id="OCQ23951.1"/>
    </source>
</evidence>
<dbReference type="PANTHER" id="PTHR43880">
    <property type="entry name" value="ALCOHOL DEHYDROGENASE"/>
    <property type="match status" value="1"/>
</dbReference>
<dbReference type="InterPro" id="IPR036291">
    <property type="entry name" value="NAD(P)-bd_dom_sf"/>
</dbReference>
<dbReference type="SUPFAM" id="SSF51735">
    <property type="entry name" value="NAD(P)-binding Rossmann-fold domains"/>
    <property type="match status" value="1"/>
</dbReference>
<dbReference type="GO" id="GO:0008270">
    <property type="term" value="F:zinc ion binding"/>
    <property type="evidence" value="ECO:0007669"/>
    <property type="project" value="InterPro"/>
</dbReference>
<dbReference type="Gene3D" id="3.40.50.720">
    <property type="entry name" value="NAD(P)-binding Rossmann-like Domain"/>
    <property type="match status" value="1"/>
</dbReference>
<evidence type="ECO:0000313" key="10">
    <source>
        <dbReference type="Proteomes" id="UP000093366"/>
    </source>
</evidence>
<dbReference type="RefSeq" id="WP_065789944.1">
    <property type="nucleotide sequence ID" value="NZ_JAGJED010000001.1"/>
</dbReference>
<proteinExistence type="inferred from homology"/>
<comment type="similarity">
    <text evidence="6">Belongs to the zinc-containing alcohol dehydrogenase family.</text>
</comment>
<evidence type="ECO:0000256" key="5">
    <source>
        <dbReference type="ARBA" id="ARBA00023027"/>
    </source>
</evidence>
<reference evidence="10" key="1">
    <citation type="submission" date="2016-07" db="EMBL/GenBank/DDBJ databases">
        <authorList>
            <person name="Florea S."/>
            <person name="Webb J.S."/>
            <person name="Jaromczyk J."/>
            <person name="Schardl C.L."/>
        </authorList>
    </citation>
    <scope>NUCLEOTIDE SEQUENCE [LARGE SCALE GENOMIC DNA]</scope>
    <source>
        <strain evidence="10">IPB1</strain>
    </source>
</reference>
<dbReference type="InterPro" id="IPR013154">
    <property type="entry name" value="ADH-like_N"/>
</dbReference>
<dbReference type="InterPro" id="IPR011032">
    <property type="entry name" value="GroES-like_sf"/>
</dbReference>
<accession>A0A1C0TXA9</accession>
<dbReference type="GO" id="GO:0046294">
    <property type="term" value="P:formaldehyde catabolic process"/>
    <property type="evidence" value="ECO:0007669"/>
    <property type="project" value="TreeGrafter"/>
</dbReference>
<dbReference type="PROSITE" id="PS00059">
    <property type="entry name" value="ADH_ZINC"/>
    <property type="match status" value="1"/>
</dbReference>
<dbReference type="Proteomes" id="UP000093366">
    <property type="component" value="Unassembled WGS sequence"/>
</dbReference>
<dbReference type="SUPFAM" id="SSF50129">
    <property type="entry name" value="GroES-like"/>
    <property type="match status" value="1"/>
</dbReference>
<comment type="caution">
    <text evidence="9">The sequence shown here is derived from an EMBL/GenBank/DDBJ whole genome shotgun (WGS) entry which is preliminary data.</text>
</comment>
<dbReference type="Pfam" id="PF00107">
    <property type="entry name" value="ADH_zinc_N"/>
    <property type="match status" value="1"/>
</dbReference>
<name>A0A1C0TXA9_9GAMM</name>
<feature type="domain" description="Alcohol dehydrogenase-like C-terminal" evidence="7">
    <location>
        <begin position="172"/>
        <end position="303"/>
    </location>
</feature>
<dbReference type="AlphaFoldDB" id="A0A1C0TXA9"/>
<sequence length="350" mass="37127">MKAAVLFKTGEPLQIIDGIEMPALTKGQVQVNILYSGLCHSQLMEVQGGRGEDKYLPHLLGHEGVGIVEHVGEGVTKVQPGDKVVIGWIQGEGLNAPGGKYPHQGYVINSGSATTLCEKTIVAENRLVILPAGFPDKLAVLLGCALPTGLGLVFNELQPEKEKTIAIFGLGGIGMSALLAANLSSPTKLIAVDVSDEKLALAKELGATHTINANDTNPVTAIYEITQGTGVDYSLEAGGTVQTIEQAFESVKDGGGQCIFASHPRNELKISLEPHAFHRGKSIRGSWGGGSKPDTDIPKFAELFKLGNLNLEPFISKEYALEDINSAIDDLANHKILRALVNTHSNVSKN</sequence>
<evidence type="ECO:0000256" key="3">
    <source>
        <dbReference type="ARBA" id="ARBA00022833"/>
    </source>
</evidence>
<comment type="cofactor">
    <cofactor evidence="1 6">
        <name>Zn(2+)</name>
        <dbReference type="ChEBI" id="CHEBI:29105"/>
    </cofactor>
</comment>
<evidence type="ECO:0000256" key="2">
    <source>
        <dbReference type="ARBA" id="ARBA00022723"/>
    </source>
</evidence>
<dbReference type="EMBL" id="MAUJ01000001">
    <property type="protein sequence ID" value="OCQ23951.1"/>
    <property type="molecule type" value="Genomic_DNA"/>
</dbReference>
<dbReference type="Gene3D" id="3.90.180.10">
    <property type="entry name" value="Medium-chain alcohol dehydrogenases, catalytic domain"/>
    <property type="match status" value="1"/>
</dbReference>